<dbReference type="GO" id="GO:0004751">
    <property type="term" value="F:ribose-5-phosphate isomerase activity"/>
    <property type="evidence" value="ECO:0007669"/>
    <property type="project" value="TreeGrafter"/>
</dbReference>
<keyword evidence="2 5" id="KW-0413">Isomerase</keyword>
<dbReference type="SUPFAM" id="SSF89623">
    <property type="entry name" value="Ribose/Galactose isomerase RpiB/AlsB"/>
    <property type="match status" value="1"/>
</dbReference>
<dbReference type="Proteomes" id="UP000294616">
    <property type="component" value="Unassembled WGS sequence"/>
</dbReference>
<dbReference type="EMBL" id="SMGO01000002">
    <property type="protein sequence ID" value="TCK83311.1"/>
    <property type="molecule type" value="Genomic_DNA"/>
</dbReference>
<dbReference type="PIRSF" id="PIRSF005384">
    <property type="entry name" value="RpiB_LacA_B"/>
    <property type="match status" value="1"/>
</dbReference>
<feature type="active site" description="Proton donor" evidence="3">
    <location>
        <position position="102"/>
    </location>
</feature>
<reference evidence="5 6" key="1">
    <citation type="submission" date="2019-03" db="EMBL/GenBank/DDBJ databases">
        <title>Genomic Encyclopedia of Archaeal and Bacterial Type Strains, Phase II (KMG-II): from individual species to whole genera.</title>
        <authorList>
            <person name="Goeker M."/>
        </authorList>
    </citation>
    <scope>NUCLEOTIDE SEQUENCE [LARGE SCALE GENOMIC DNA]</scope>
    <source>
        <strain evidence="5 6">DSM 22554</strain>
    </source>
</reference>
<dbReference type="GO" id="GO:0019316">
    <property type="term" value="P:D-allose catabolic process"/>
    <property type="evidence" value="ECO:0007669"/>
    <property type="project" value="TreeGrafter"/>
</dbReference>
<feature type="binding site" evidence="4">
    <location>
        <position position="113"/>
    </location>
    <ligand>
        <name>D-ribulose 5-phosphate</name>
        <dbReference type="ChEBI" id="CHEBI:58121"/>
    </ligand>
</feature>
<feature type="binding site" evidence="4">
    <location>
        <position position="103"/>
    </location>
    <ligand>
        <name>D-ribulose 5-phosphate</name>
        <dbReference type="ChEBI" id="CHEBI:58121"/>
    </ligand>
</feature>
<evidence type="ECO:0000256" key="2">
    <source>
        <dbReference type="ARBA" id="ARBA00023235"/>
    </source>
</evidence>
<comment type="similarity">
    <text evidence="1">Belongs to the LacAB/RpiB family.</text>
</comment>
<name>A0A4V2PXT1_9SPHI</name>
<dbReference type="InterPro" id="IPR004785">
    <property type="entry name" value="RpiB"/>
</dbReference>
<gene>
    <name evidence="5" type="ORF">C8N28_1907</name>
</gene>
<evidence type="ECO:0000256" key="1">
    <source>
        <dbReference type="ARBA" id="ARBA00008754"/>
    </source>
</evidence>
<dbReference type="InterPro" id="IPR036569">
    <property type="entry name" value="RpiB_LacA_LacB_sf"/>
</dbReference>
<evidence type="ECO:0000313" key="6">
    <source>
        <dbReference type="Proteomes" id="UP000294616"/>
    </source>
</evidence>
<dbReference type="NCBIfam" id="NF004051">
    <property type="entry name" value="PRK05571.1"/>
    <property type="match status" value="1"/>
</dbReference>
<proteinExistence type="inferred from homology"/>
<dbReference type="NCBIfam" id="TIGR01120">
    <property type="entry name" value="rpiB"/>
    <property type="match status" value="1"/>
</dbReference>
<evidence type="ECO:0000256" key="4">
    <source>
        <dbReference type="PIRSR" id="PIRSR005384-2"/>
    </source>
</evidence>
<feature type="active site" description="Proton acceptor" evidence="3">
    <location>
        <position position="69"/>
    </location>
</feature>
<dbReference type="NCBIfam" id="TIGR00689">
    <property type="entry name" value="rpiB_lacA_lacB"/>
    <property type="match status" value="1"/>
</dbReference>
<feature type="binding site" evidence="4">
    <location>
        <position position="140"/>
    </location>
    <ligand>
        <name>D-ribulose 5-phosphate</name>
        <dbReference type="ChEBI" id="CHEBI:58121"/>
    </ligand>
</feature>
<evidence type="ECO:0000256" key="3">
    <source>
        <dbReference type="PIRSR" id="PIRSR005384-1"/>
    </source>
</evidence>
<sequence>METLKNIALGADHAGYEYKEALKNYIHELGYTSKDFGTHSNESVDYPDFAHPLAEAVESKAQGFGILICGSANGVAITANKHQGIRAAICWNKEVAALARQHNNANVVCVPARFVTIEEAKEIVKTFLATAYEGGRHDNRVNKISAC</sequence>
<protein>
    <submittedName>
        <fullName evidence="5">Ribose 5-phosphate isomerase B</fullName>
    </submittedName>
</protein>
<dbReference type="OrthoDB" id="1778624at2"/>
<dbReference type="InterPro" id="IPR003500">
    <property type="entry name" value="RpiB_LacA_LacB"/>
</dbReference>
<organism evidence="5 6">
    <name type="scientific">Albibacterium bauzanense</name>
    <dbReference type="NCBI Taxonomy" id="653929"/>
    <lineage>
        <taxon>Bacteria</taxon>
        <taxon>Pseudomonadati</taxon>
        <taxon>Bacteroidota</taxon>
        <taxon>Sphingobacteriia</taxon>
        <taxon>Sphingobacteriales</taxon>
        <taxon>Sphingobacteriaceae</taxon>
        <taxon>Albibacterium</taxon>
    </lineage>
</organism>
<dbReference type="PANTHER" id="PTHR30345:SF0">
    <property type="entry name" value="DNA DAMAGE-REPAIR_TOLERATION PROTEIN DRT102"/>
    <property type="match status" value="1"/>
</dbReference>
<dbReference type="RefSeq" id="WP_132224188.1">
    <property type="nucleotide sequence ID" value="NZ_SMGO01000002.1"/>
</dbReference>
<dbReference type="Pfam" id="PF02502">
    <property type="entry name" value="LacAB_rpiB"/>
    <property type="match status" value="1"/>
</dbReference>
<dbReference type="GO" id="GO:0009052">
    <property type="term" value="P:pentose-phosphate shunt, non-oxidative branch"/>
    <property type="evidence" value="ECO:0007669"/>
    <property type="project" value="TreeGrafter"/>
</dbReference>
<keyword evidence="6" id="KW-1185">Reference proteome</keyword>
<dbReference type="Gene3D" id="3.40.1400.10">
    <property type="entry name" value="Sugar-phosphate isomerase, RpiB/LacA/LacB"/>
    <property type="match status" value="1"/>
</dbReference>
<feature type="binding site" evidence="4">
    <location>
        <begin position="12"/>
        <end position="13"/>
    </location>
    <ligand>
        <name>D-ribulose 5-phosphate</name>
        <dbReference type="ChEBI" id="CHEBI:58121"/>
    </ligand>
</feature>
<evidence type="ECO:0000313" key="5">
    <source>
        <dbReference type="EMBL" id="TCK83311.1"/>
    </source>
</evidence>
<dbReference type="PANTHER" id="PTHR30345">
    <property type="entry name" value="RIBOSE-5-PHOSPHATE ISOMERASE B"/>
    <property type="match status" value="1"/>
</dbReference>
<comment type="caution">
    <text evidence="5">The sequence shown here is derived from an EMBL/GenBank/DDBJ whole genome shotgun (WGS) entry which is preliminary data.</text>
</comment>
<feature type="binding site" evidence="4">
    <location>
        <position position="136"/>
    </location>
    <ligand>
        <name>D-ribulose 5-phosphate</name>
        <dbReference type="ChEBI" id="CHEBI:58121"/>
    </ligand>
</feature>
<accession>A0A4V2PXT1</accession>
<feature type="binding site" evidence="4">
    <location>
        <begin position="70"/>
        <end position="74"/>
    </location>
    <ligand>
        <name>D-ribulose 5-phosphate</name>
        <dbReference type="ChEBI" id="CHEBI:58121"/>
    </ligand>
</feature>
<dbReference type="AlphaFoldDB" id="A0A4V2PXT1"/>